<dbReference type="PRINTS" id="PR01862">
    <property type="entry name" value="BCL2FAMILY"/>
</dbReference>
<dbReference type="Gene3D" id="1.10.437.10">
    <property type="entry name" value="Blc2-like"/>
    <property type="match status" value="1"/>
</dbReference>
<organism evidence="8">
    <name type="scientific">Sparus aurata</name>
    <name type="common">Gilthead sea bream</name>
    <dbReference type="NCBI Taxonomy" id="8175"/>
    <lineage>
        <taxon>Eukaryota</taxon>
        <taxon>Metazoa</taxon>
        <taxon>Chordata</taxon>
        <taxon>Craniata</taxon>
        <taxon>Vertebrata</taxon>
        <taxon>Euteleostomi</taxon>
        <taxon>Actinopterygii</taxon>
        <taxon>Neopterygii</taxon>
        <taxon>Teleostei</taxon>
        <taxon>Neoteleostei</taxon>
        <taxon>Acanthomorphata</taxon>
        <taxon>Eupercaria</taxon>
        <taxon>Spariformes</taxon>
        <taxon>Sparidae</taxon>
        <taxon>Sparus</taxon>
    </lineage>
</organism>
<keyword evidence="6" id="KW-1133">Transmembrane helix</keyword>
<gene>
    <name evidence="8" type="primary">BCL2L</name>
    <name evidence="10" type="synonym">BCL2L1</name>
</gene>
<dbReference type="Pfam" id="PF00452">
    <property type="entry name" value="Bcl-2"/>
    <property type="match status" value="1"/>
</dbReference>
<evidence type="ECO:0000256" key="2">
    <source>
        <dbReference type="ARBA" id="ARBA00009458"/>
    </source>
</evidence>
<comment type="similarity">
    <text evidence="2">Belongs to the Bcl-2 family.</text>
</comment>
<dbReference type="InterPro" id="IPR020717">
    <property type="entry name" value="Bcl2_BH1_motif_CS"/>
</dbReference>
<dbReference type="InterPro" id="IPR003093">
    <property type="entry name" value="Bcl2_BH4"/>
</dbReference>
<evidence type="ECO:0000313" key="11">
    <source>
        <dbReference type="Proteomes" id="UP000472265"/>
    </source>
</evidence>
<feature type="domain" description="Apoptosis regulator Bcl-2 family BH4" evidence="7">
    <location>
        <begin position="5"/>
        <end position="22"/>
    </location>
</feature>
<dbReference type="GO" id="GO:2001243">
    <property type="term" value="P:negative regulation of intrinsic apoptotic signaling pathway"/>
    <property type="evidence" value="ECO:0007669"/>
    <property type="project" value="Ensembl"/>
</dbReference>
<dbReference type="PROSITE" id="PS01080">
    <property type="entry name" value="BH1"/>
    <property type="match status" value="1"/>
</dbReference>
<dbReference type="Pfam" id="PF02180">
    <property type="entry name" value="BH4"/>
    <property type="match status" value="1"/>
</dbReference>
<dbReference type="OMA" id="MTMYLDE"/>
<dbReference type="AlphaFoldDB" id="A0A0B4KJI5"/>
<evidence type="ECO:0000256" key="3">
    <source>
        <dbReference type="ARBA" id="ARBA00022703"/>
    </source>
</evidence>
<reference evidence="9" key="1">
    <citation type="submission" date="2012-09" db="EMBL/GenBank/DDBJ databases">
        <title>Fish Mitochondrial bioenergetics.</title>
        <authorList>
            <person name="Bermejo-Nogales A."/>
            <person name="Perez-Sanchez J."/>
        </authorList>
    </citation>
    <scope>NUCLEOTIDE SEQUENCE</scope>
</reference>
<feature type="short sequence motif" description="BH4" evidence="5">
    <location>
        <begin position="5"/>
        <end position="22"/>
    </location>
</feature>
<dbReference type="SUPFAM" id="SSF56854">
    <property type="entry name" value="Bcl-2 inhibitors of programmed cell death"/>
    <property type="match status" value="1"/>
</dbReference>
<dbReference type="GO" id="GO:0097192">
    <property type="term" value="P:extrinsic apoptotic signaling pathway in absence of ligand"/>
    <property type="evidence" value="ECO:0007669"/>
    <property type="project" value="TreeGrafter"/>
</dbReference>
<dbReference type="InterPro" id="IPR002475">
    <property type="entry name" value="Bcl2-like"/>
</dbReference>
<dbReference type="GO" id="GO:0030878">
    <property type="term" value="P:thyroid gland development"/>
    <property type="evidence" value="ECO:0007669"/>
    <property type="project" value="Ensembl"/>
</dbReference>
<dbReference type="GO" id="GO:0043027">
    <property type="term" value="F:cysteine-type endopeptidase inhibitor activity involved in apoptotic process"/>
    <property type="evidence" value="ECO:0007669"/>
    <property type="project" value="Ensembl"/>
</dbReference>
<dbReference type="EMBL" id="GAAL01000005">
    <property type="protein sequence ID" value="JAT78659.1"/>
    <property type="molecule type" value="Transcribed_RNA"/>
</dbReference>
<dbReference type="CDD" id="cd06845">
    <property type="entry name" value="Bcl-2_like"/>
    <property type="match status" value="1"/>
</dbReference>
<accession>A0A0B4KJI5</accession>
<dbReference type="Proteomes" id="UP000472265">
    <property type="component" value="Chromosome 6"/>
</dbReference>
<keyword evidence="3 5" id="KW-0053">Apoptosis</keyword>
<dbReference type="EMBL" id="JX975259">
    <property type="protein sequence ID" value="AGU38822.1"/>
    <property type="molecule type" value="mRNA"/>
</dbReference>
<dbReference type="PROSITE" id="PS50063">
    <property type="entry name" value="BH4_2"/>
    <property type="match status" value="1"/>
</dbReference>
<comment type="subcellular location">
    <subcellularLocation>
        <location evidence="1">Membrane</location>
    </subcellularLocation>
</comment>
<reference evidence="8" key="2">
    <citation type="journal article" date="2014" name="Gen. Comp. Endocrinol.">
        <title>Metabolic and transcriptional responses of gilthead sea bream (Sparus aurata L.) to environmental stress: new insights in fish mitochondrial phenotyping.</title>
        <authorList>
            <person name="Bermejo-Nogales A."/>
            <person name="Nederlof M."/>
            <person name="Benedito-Palos L."/>
            <person name="Ballester-Lozano G.F."/>
            <person name="Folkedal O."/>
            <person name="Olsen R.E."/>
            <person name="Sitja-Bobadilla A."/>
            <person name="Perez-Sanchez J."/>
        </authorList>
    </citation>
    <scope>NUCLEOTIDE SEQUENCE</scope>
</reference>
<dbReference type="OrthoDB" id="6021377at2759"/>
<dbReference type="InterPro" id="IPR036834">
    <property type="entry name" value="Bcl-2-like_sf"/>
</dbReference>
<feature type="transmembrane region" description="Helical" evidence="6">
    <location>
        <begin position="194"/>
        <end position="212"/>
    </location>
</feature>
<reference evidence="10" key="3">
    <citation type="submission" date="2021-04" db="EMBL/GenBank/DDBJ databases">
        <authorList>
            <consortium name="Wellcome Sanger Institute Data Sharing"/>
        </authorList>
    </citation>
    <scope>NUCLEOTIDE SEQUENCE [LARGE SCALE GENOMIC DNA]</scope>
</reference>
<dbReference type="PANTHER" id="PTHR11256:SF12">
    <property type="entry name" value="BCL-2-LIKE PROTEIN 1"/>
    <property type="match status" value="1"/>
</dbReference>
<evidence type="ECO:0000256" key="1">
    <source>
        <dbReference type="ARBA" id="ARBA00004370"/>
    </source>
</evidence>
<dbReference type="SMART" id="SM00265">
    <property type="entry name" value="BH4"/>
    <property type="match status" value="1"/>
</dbReference>
<dbReference type="PROSITE" id="PS50062">
    <property type="entry name" value="BCL2_FAMILY"/>
    <property type="match status" value="1"/>
</dbReference>
<keyword evidence="6" id="KW-0812">Transmembrane</keyword>
<evidence type="ECO:0000313" key="8">
    <source>
        <dbReference type="EMBL" id="AGU38822.1"/>
    </source>
</evidence>
<dbReference type="PANTHER" id="PTHR11256">
    <property type="entry name" value="BCL-2 RELATED"/>
    <property type="match status" value="1"/>
</dbReference>
<evidence type="ECO:0000259" key="7">
    <source>
        <dbReference type="PROSITE" id="PS50063"/>
    </source>
</evidence>
<dbReference type="InterPro" id="IPR013279">
    <property type="entry name" value="Apop_reg_BclX"/>
</dbReference>
<evidence type="ECO:0000256" key="4">
    <source>
        <dbReference type="ARBA" id="ARBA00023136"/>
    </source>
</evidence>
<dbReference type="GO" id="GO:0005741">
    <property type="term" value="C:mitochondrial outer membrane"/>
    <property type="evidence" value="ECO:0007669"/>
    <property type="project" value="TreeGrafter"/>
</dbReference>
<dbReference type="GO" id="GO:0001894">
    <property type="term" value="P:tissue homeostasis"/>
    <property type="evidence" value="ECO:0007669"/>
    <property type="project" value="Ensembl"/>
</dbReference>
<keyword evidence="4 6" id="KW-0472">Membrane</keyword>
<keyword evidence="11" id="KW-1185">Reference proteome</keyword>
<dbReference type="GeneTree" id="ENSGT01130000278332"/>
<protein>
    <submittedName>
        <fullName evidence="10">BCL2 like 1</fullName>
    </submittedName>
    <submittedName>
        <fullName evidence="8">Bcl-2-like protein 1</fullName>
    </submittedName>
</protein>
<sequence length="215" mass="23542">MSYSNRELVESFLSYKLSQRNYPTALLRPDDAGGRTEADKANSAATNGLLANSSNGGGQPGADIEAVKAALRDSSEEFELLFTQAFSDLSTQLDITPDTAYHSFKSVMDEVFKDGVNWGRVVGLFAFGGVLCVECVEKDTSELVSRIADWMTMYLDEHINPWIESQGGWDSFAEVFGRDAAAEARRSRETLSRWLLVGVALLMGVVLGVLIAKKQ</sequence>
<evidence type="ECO:0000313" key="10">
    <source>
        <dbReference type="Ensembl" id="ENSSAUP00010033862.1"/>
    </source>
</evidence>
<evidence type="ECO:0000256" key="5">
    <source>
        <dbReference type="PROSITE-ProRule" id="PRU00025"/>
    </source>
</evidence>
<evidence type="ECO:0000313" key="9">
    <source>
        <dbReference type="EMBL" id="JAT78659.1"/>
    </source>
</evidence>
<dbReference type="SMART" id="SM00337">
    <property type="entry name" value="BCL"/>
    <property type="match status" value="1"/>
</dbReference>
<name>A0A0B4KJI5_SPAAU</name>
<evidence type="ECO:0000256" key="6">
    <source>
        <dbReference type="SAM" id="Phobius"/>
    </source>
</evidence>
<dbReference type="InterPro" id="IPR026298">
    <property type="entry name" value="Bcl-2_fam"/>
</dbReference>
<dbReference type="Ensembl" id="ENSSAUT00010035673.1">
    <property type="protein sequence ID" value="ENSSAUP00010033862.1"/>
    <property type="gene ID" value="ENSSAUG00010014353.1"/>
</dbReference>
<reference evidence="10" key="4">
    <citation type="submission" date="2025-05" db="UniProtKB">
        <authorList>
            <consortium name="Ensembl"/>
        </authorList>
    </citation>
    <scope>IDENTIFICATION</scope>
</reference>
<dbReference type="GO" id="GO:0051400">
    <property type="term" value="F:BH domain binding"/>
    <property type="evidence" value="ECO:0007669"/>
    <property type="project" value="TreeGrafter"/>
</dbReference>
<dbReference type="PRINTS" id="PR01864">
    <property type="entry name" value="APOPREGBCLX"/>
</dbReference>
<dbReference type="GO" id="GO:0001836">
    <property type="term" value="P:release of cytochrome c from mitochondria"/>
    <property type="evidence" value="ECO:0007669"/>
    <property type="project" value="TreeGrafter"/>
</dbReference>
<dbReference type="InterPro" id="IPR046371">
    <property type="entry name" value="Bcl-2_BH1-3"/>
</dbReference>
<dbReference type="GO" id="GO:0008630">
    <property type="term" value="P:intrinsic apoptotic signaling pathway in response to DNA damage"/>
    <property type="evidence" value="ECO:0007669"/>
    <property type="project" value="TreeGrafter"/>
</dbReference>
<proteinExistence type="evidence at transcript level"/>